<dbReference type="SUPFAM" id="SSF88723">
    <property type="entry name" value="PIN domain-like"/>
    <property type="match status" value="1"/>
</dbReference>
<proteinExistence type="predicted"/>
<gene>
    <name evidence="2" type="ORF">EC580_01980</name>
</gene>
<dbReference type="CDD" id="cd09854">
    <property type="entry name" value="PIN_VapC-like"/>
    <property type="match status" value="1"/>
</dbReference>
<dbReference type="Pfam" id="PF13470">
    <property type="entry name" value="PIN_3"/>
    <property type="match status" value="1"/>
</dbReference>
<comment type="caution">
    <text evidence="2">The sequence shown here is derived from an EMBL/GenBank/DDBJ whole genome shotgun (WGS) entry which is preliminary data.</text>
</comment>
<evidence type="ECO:0000313" key="2">
    <source>
        <dbReference type="EMBL" id="RNF70137.1"/>
    </source>
</evidence>
<dbReference type="PANTHER" id="PTHR34610:SF3">
    <property type="entry name" value="SSL7007 PROTEIN"/>
    <property type="match status" value="1"/>
</dbReference>
<dbReference type="InterPro" id="IPR002850">
    <property type="entry name" value="PIN_toxin-like"/>
</dbReference>
<organism evidence="2">
    <name type="scientific">Acidithiobacillus sulfuriphilus</name>
    <dbReference type="NCBI Taxonomy" id="1867749"/>
    <lineage>
        <taxon>Bacteria</taxon>
        <taxon>Pseudomonadati</taxon>
        <taxon>Pseudomonadota</taxon>
        <taxon>Acidithiobacillia</taxon>
        <taxon>Acidithiobacillales</taxon>
        <taxon>Acidithiobacillaceae</taxon>
        <taxon>Acidithiobacillus</taxon>
    </lineage>
</organism>
<dbReference type="PANTHER" id="PTHR34610">
    <property type="entry name" value="SSL7007 PROTEIN"/>
    <property type="match status" value="1"/>
</dbReference>
<protein>
    <submittedName>
        <fullName evidence="2">Putative toxin-antitoxin system toxin component, PIN family</fullName>
    </submittedName>
</protein>
<dbReference type="RefSeq" id="WP_123101716.1">
    <property type="nucleotide sequence ID" value="NZ_CP127527.1"/>
</dbReference>
<dbReference type="InterPro" id="IPR029060">
    <property type="entry name" value="PIN-like_dom_sf"/>
</dbReference>
<sequence length="211" mass="23842">MKESGRKTRHGCHGRNCKRATGIMARVRVRRETATWPTGLSLPEMAKLLLRAPTESVKFSYIYATKIWITTLRVTLDTSVLVAAARSRNGASHQLLSMLPNRDFEIALTVALYTEWLAVLTRPSHLPPGVTVDAALGFLRYLASVAHLQDVYFLWRPFLRDPDDDMVLECAVASGSQFIVTHNVKDFRRALELNVQAIEPADFLRLLRNRP</sequence>
<dbReference type="InterPro" id="IPR002716">
    <property type="entry name" value="PIN_dom"/>
</dbReference>
<evidence type="ECO:0000259" key="1">
    <source>
        <dbReference type="Pfam" id="PF13470"/>
    </source>
</evidence>
<dbReference type="AlphaFoldDB" id="A0A3M8RNT4"/>
<dbReference type="NCBIfam" id="TIGR00305">
    <property type="entry name" value="putative toxin-antitoxin system toxin component, PIN family"/>
    <property type="match status" value="1"/>
</dbReference>
<name>A0A3M8RNT4_9PROT</name>
<feature type="domain" description="PIN" evidence="1">
    <location>
        <begin position="73"/>
        <end position="185"/>
    </location>
</feature>
<accession>A0A3M8RNT4</accession>
<reference evidence="2" key="1">
    <citation type="submission" date="2018-10" db="EMBL/GenBank/DDBJ databases">
        <title>Acidithiobacillus sulfuriphilus sp. nov.: an extremely acidophilic sulfur-oxidizing chemolithotroph isolated from a neutral pH environment.</title>
        <authorList>
            <person name="Falagan C."/>
            <person name="Moya-Beltran A."/>
            <person name="Quatrini R."/>
            <person name="Johnson D.B."/>
        </authorList>
    </citation>
    <scope>NUCLEOTIDE SEQUENCE [LARGE SCALE GENOMIC DNA]</scope>
    <source>
        <strain evidence="2">CJ-2</strain>
    </source>
</reference>
<dbReference type="EMBL" id="RIZI01000105">
    <property type="protein sequence ID" value="RNF70137.1"/>
    <property type="molecule type" value="Genomic_DNA"/>
</dbReference>